<evidence type="ECO:0000313" key="2">
    <source>
        <dbReference type="Proteomes" id="UP000756921"/>
    </source>
</evidence>
<sequence>MGTRSVAQGLRREADAAFTRRCRRGRWMGA</sequence>
<dbReference type="AlphaFoldDB" id="A0A9P6GBB5"/>
<dbReference type="EMBL" id="WJXW01000010">
    <property type="protein sequence ID" value="KAF9732531.1"/>
    <property type="molecule type" value="Genomic_DNA"/>
</dbReference>
<protein>
    <submittedName>
        <fullName evidence="1">Uncharacterized protein</fullName>
    </submittedName>
</protein>
<comment type="caution">
    <text evidence="1">The sequence shown here is derived from an EMBL/GenBank/DDBJ whole genome shotgun (WGS) entry which is preliminary data.</text>
</comment>
<gene>
    <name evidence="1" type="ORF">PMIN01_09389</name>
</gene>
<proteinExistence type="predicted"/>
<reference evidence="1" key="1">
    <citation type="journal article" date="2020" name="Mol. Plant Microbe Interact.">
        <title>Genome Sequence of the Biocontrol Agent Coniothyrium minitans strain Conio (IMI 134523).</title>
        <authorList>
            <person name="Patel D."/>
            <person name="Shittu T.A."/>
            <person name="Baroncelli R."/>
            <person name="Muthumeenakshi S."/>
            <person name="Osborne T.H."/>
            <person name="Janganan T.K."/>
            <person name="Sreenivasaprasad S."/>
        </authorList>
    </citation>
    <scope>NUCLEOTIDE SEQUENCE</scope>
    <source>
        <strain evidence="1">Conio</strain>
    </source>
</reference>
<organism evidence="1 2">
    <name type="scientific">Paraphaeosphaeria minitans</name>
    <dbReference type="NCBI Taxonomy" id="565426"/>
    <lineage>
        <taxon>Eukaryota</taxon>
        <taxon>Fungi</taxon>
        <taxon>Dikarya</taxon>
        <taxon>Ascomycota</taxon>
        <taxon>Pezizomycotina</taxon>
        <taxon>Dothideomycetes</taxon>
        <taxon>Pleosporomycetidae</taxon>
        <taxon>Pleosporales</taxon>
        <taxon>Massarineae</taxon>
        <taxon>Didymosphaeriaceae</taxon>
        <taxon>Paraphaeosphaeria</taxon>
    </lineage>
</organism>
<accession>A0A9P6GBB5</accession>
<name>A0A9P6GBB5_9PLEO</name>
<evidence type="ECO:0000313" key="1">
    <source>
        <dbReference type="EMBL" id="KAF9732531.1"/>
    </source>
</evidence>
<keyword evidence="2" id="KW-1185">Reference proteome</keyword>
<dbReference type="Proteomes" id="UP000756921">
    <property type="component" value="Unassembled WGS sequence"/>
</dbReference>